<dbReference type="SUPFAM" id="SSF53098">
    <property type="entry name" value="Ribonuclease H-like"/>
    <property type="match status" value="3"/>
</dbReference>
<dbReference type="InterPro" id="IPR043502">
    <property type="entry name" value="DNA/RNA_pol_sf"/>
</dbReference>
<feature type="domain" description="Integrase catalytic" evidence="8">
    <location>
        <begin position="736"/>
        <end position="995"/>
    </location>
</feature>
<comment type="caution">
    <text evidence="9">The sequence shown here is derived from an EMBL/GenBank/DDBJ whole genome shotgun (WGS) entry which is preliminary data.</text>
</comment>
<dbReference type="GO" id="GO:0004519">
    <property type="term" value="F:endonuclease activity"/>
    <property type="evidence" value="ECO:0007669"/>
    <property type="project" value="UniProtKB-KW"/>
</dbReference>
<gene>
    <name evidence="9" type="primary">pro-pol</name>
    <name evidence="9" type="ORF">T01_43</name>
</gene>
<evidence type="ECO:0000256" key="6">
    <source>
        <dbReference type="ARBA" id="ARBA00022918"/>
    </source>
</evidence>
<dbReference type="Pfam" id="PF00665">
    <property type="entry name" value="rve"/>
    <property type="match status" value="1"/>
</dbReference>
<evidence type="ECO:0000256" key="5">
    <source>
        <dbReference type="ARBA" id="ARBA00022801"/>
    </source>
</evidence>
<dbReference type="InterPro" id="IPR036397">
    <property type="entry name" value="RNaseH_sf"/>
</dbReference>
<dbReference type="OrthoDB" id="5832112at2759"/>
<dbReference type="PROSITE" id="PS50994">
    <property type="entry name" value="INTEGRASE"/>
    <property type="match status" value="1"/>
</dbReference>
<dbReference type="Proteomes" id="UP000054776">
    <property type="component" value="Unassembled WGS sequence"/>
</dbReference>
<evidence type="ECO:0000259" key="8">
    <source>
        <dbReference type="PROSITE" id="PS50994"/>
    </source>
</evidence>
<feature type="region of interest" description="Disordered" evidence="7">
    <location>
        <begin position="686"/>
        <end position="760"/>
    </location>
</feature>
<dbReference type="PANTHER" id="PTHR47331">
    <property type="entry name" value="PHD-TYPE DOMAIN-CONTAINING PROTEIN"/>
    <property type="match status" value="1"/>
</dbReference>
<evidence type="ECO:0000256" key="4">
    <source>
        <dbReference type="ARBA" id="ARBA00022759"/>
    </source>
</evidence>
<evidence type="ECO:0000256" key="1">
    <source>
        <dbReference type="ARBA" id="ARBA00022679"/>
    </source>
</evidence>
<sequence length="1364" mass="154354">MTGRLYRETDALQVELDLSLEVEERMMAEYDWSKYRKGFRERKARALALMRSNGTDQPGRLDDQENASRSGPEMVTAATSIHELAARLPSRNADYEVVLNRLREEFDRPAKVIRHQIRKLVQAPPQDVGLSSQYDYLRRTVDALTALGKDPRKDGPREGELSAAEITIAVSPDRLPTPVRINSWKSRGQIDYNPPSPQSPKPNVEAALSGEGTTVRRFSALPLRISLPCAENRYERQRLQSWDDQCLMRRRKRHNGLVGVSTARSMGTVRSGVCNSDLSGPKAGKERKTVEPRKAQANIATTEHGWSRFQMIKAVAHGPHGRKRLVNCLFDTGGERSLVRQDVVDELKLAAKLTRFPFAVLVARESTAKRRDQFDFGSARPDTLRRSLADTVSQKDWPHLQNLNLTREVGELTSVHVIIGLDSYFRFLGRQVIRGGDDDPVSVESHLRWVICSPAASLSRERECRVHCIRTDNRLNAALRKFWELEAIGILPPDTESGQTDMERRSRNPYTLMEIGTRWDCCGNLRYRSLEKRLSKDFRLDQDYTAVMQSYFENGWAEEAPASSTPGKTWYLPHHAVYQQGTTEKRKCRREMLALFWATRHCRPYLYGREFTARTDHNALLMWLRNFREPEGQSTNSKLSTGLGDNTGTLMPCPDESARRVVGEEGLAPRTTGGESHVLKPLVTTEPADAAGRNPVSPASCPQPSDGRSPGSGEDIGAGTPTVLLAPAAGGRRGLVSGVPDLRRSCGTDQKAAGPDVDPPETRSGNRYILVVCDYFSKWPDAFPLPDAEAVTVATALVNGIFYRYGAPETLHSDQGRNFDADVIAEVCRLFGIAKTRSTAVADMDRENFSCRKRRGRKLKLPYEELDMKIRGGSSQGAKTSVFGLSSSSESARQNGKEMRRLIPARRQIATDAPIIWWKRRTSMLEGAAIYTAYHPQSDGLVERMNRTLTDMLVKVSIDQPEDWNVHLDRVLLTYRSSVHHTTGATPCRIIFGRELRLPVNVIVIVLSDVDPWSRDTKRQLISVTVKMYDPLGHLSPYITKAKVLFQKLWKKGLNWDDELPSDLQKEWQTWKCLIPFYGSTIKKVELHAFGDASETAYGAVQLDKDLSQLVSTEMIDNVARELTSHRIQWNFITERAPWMGGYWERLIRSMKTSLKKVLQNSMLEDEEFRTIISEVEARMNSRPLTYNPDNPNNPEVLTPYHFLTGTHYTDIPEVTKDEDEWVPKAQSTSHLMKNWNLRQRLIAQWWKRWKTEYVTNLNVRQKWYNSGNAPNIGDIVLVGRDSSDCDSAASWWYCQPSNLKAAFNRASQRTVIDSVHRRREDDVNTSNGISEDAAEAKTTSEIQRLHPLLRSRGAIAREHGGVM</sequence>
<accession>A0A0V1B7P5</accession>
<keyword evidence="10" id="KW-1185">Reference proteome</keyword>
<dbReference type="SUPFAM" id="SSF56672">
    <property type="entry name" value="DNA/RNA polymerases"/>
    <property type="match status" value="1"/>
</dbReference>
<dbReference type="GO" id="GO:0003964">
    <property type="term" value="F:RNA-directed DNA polymerase activity"/>
    <property type="evidence" value="ECO:0007669"/>
    <property type="project" value="UniProtKB-KW"/>
</dbReference>
<dbReference type="GO" id="GO:0016787">
    <property type="term" value="F:hydrolase activity"/>
    <property type="evidence" value="ECO:0007669"/>
    <property type="project" value="UniProtKB-KW"/>
</dbReference>
<protein>
    <submittedName>
        <fullName evidence="9">Pro-Pol polyprotein</fullName>
    </submittedName>
</protein>
<evidence type="ECO:0000256" key="3">
    <source>
        <dbReference type="ARBA" id="ARBA00022722"/>
    </source>
</evidence>
<evidence type="ECO:0000256" key="2">
    <source>
        <dbReference type="ARBA" id="ARBA00022695"/>
    </source>
</evidence>
<feature type="region of interest" description="Disordered" evidence="7">
    <location>
        <begin position="271"/>
        <end position="292"/>
    </location>
</feature>
<dbReference type="InterPro" id="IPR012337">
    <property type="entry name" value="RNaseH-like_sf"/>
</dbReference>
<dbReference type="InterPro" id="IPR001584">
    <property type="entry name" value="Integrase_cat-core"/>
</dbReference>
<dbReference type="Pfam" id="PF18701">
    <property type="entry name" value="DUF5641"/>
    <property type="match status" value="1"/>
</dbReference>
<organism evidence="9 10">
    <name type="scientific">Trichinella spiralis</name>
    <name type="common">Trichina worm</name>
    <dbReference type="NCBI Taxonomy" id="6334"/>
    <lineage>
        <taxon>Eukaryota</taxon>
        <taxon>Metazoa</taxon>
        <taxon>Ecdysozoa</taxon>
        <taxon>Nematoda</taxon>
        <taxon>Enoplea</taxon>
        <taxon>Dorylaimia</taxon>
        <taxon>Trichinellida</taxon>
        <taxon>Trichinellidae</taxon>
        <taxon>Trichinella</taxon>
    </lineage>
</organism>
<feature type="region of interest" description="Disordered" evidence="7">
    <location>
        <begin position="50"/>
        <end position="72"/>
    </location>
</feature>
<dbReference type="InterPro" id="IPR040676">
    <property type="entry name" value="DUF5641"/>
</dbReference>
<keyword evidence="2" id="KW-0548">Nucleotidyltransferase</keyword>
<keyword evidence="5" id="KW-0378">Hydrolase</keyword>
<dbReference type="GO" id="GO:0003676">
    <property type="term" value="F:nucleic acid binding"/>
    <property type="evidence" value="ECO:0007669"/>
    <property type="project" value="InterPro"/>
</dbReference>
<reference evidence="9 10" key="1">
    <citation type="submission" date="2015-01" db="EMBL/GenBank/DDBJ databases">
        <title>Evolution of Trichinella species and genotypes.</title>
        <authorList>
            <person name="Korhonen P.K."/>
            <person name="Edoardo P."/>
            <person name="Giuseppe L.R."/>
            <person name="Gasser R.B."/>
        </authorList>
    </citation>
    <scope>NUCLEOTIDE SEQUENCE [LARGE SCALE GENOMIC DNA]</scope>
    <source>
        <strain evidence="9">ISS3</strain>
    </source>
</reference>
<feature type="region of interest" description="Disordered" evidence="7">
    <location>
        <begin position="185"/>
        <end position="206"/>
    </location>
</feature>
<feature type="compositionally biased region" description="Polar residues" evidence="7">
    <location>
        <begin position="632"/>
        <end position="649"/>
    </location>
</feature>
<dbReference type="Pfam" id="PF17917">
    <property type="entry name" value="RT_RNaseH"/>
    <property type="match status" value="1"/>
</dbReference>
<keyword evidence="6" id="KW-0695">RNA-directed DNA polymerase</keyword>
<evidence type="ECO:0000256" key="7">
    <source>
        <dbReference type="SAM" id="MobiDB-lite"/>
    </source>
</evidence>
<dbReference type="InterPro" id="IPR041373">
    <property type="entry name" value="RT_RNaseH"/>
</dbReference>
<dbReference type="GO" id="GO:0015074">
    <property type="term" value="P:DNA integration"/>
    <property type="evidence" value="ECO:0007669"/>
    <property type="project" value="InterPro"/>
</dbReference>
<dbReference type="Gene3D" id="3.30.420.10">
    <property type="entry name" value="Ribonuclease H-like superfamily/Ribonuclease H"/>
    <property type="match status" value="3"/>
</dbReference>
<evidence type="ECO:0000313" key="9">
    <source>
        <dbReference type="EMBL" id="KRY32999.1"/>
    </source>
</evidence>
<dbReference type="GO" id="GO:0042575">
    <property type="term" value="C:DNA polymerase complex"/>
    <property type="evidence" value="ECO:0007669"/>
    <property type="project" value="UniProtKB-ARBA"/>
</dbReference>
<proteinExistence type="predicted"/>
<dbReference type="Pfam" id="PF05380">
    <property type="entry name" value="Peptidase_A17"/>
    <property type="match status" value="1"/>
</dbReference>
<dbReference type="EMBL" id="JYDH01000089">
    <property type="protein sequence ID" value="KRY32999.1"/>
    <property type="molecule type" value="Genomic_DNA"/>
</dbReference>
<feature type="compositionally biased region" description="Basic and acidic residues" evidence="7">
    <location>
        <begin position="283"/>
        <end position="292"/>
    </location>
</feature>
<dbReference type="PANTHER" id="PTHR47331:SF1">
    <property type="entry name" value="GAG-LIKE PROTEIN"/>
    <property type="match status" value="1"/>
</dbReference>
<dbReference type="InterPro" id="IPR008042">
    <property type="entry name" value="Retrotrans_Pao"/>
</dbReference>
<feature type="region of interest" description="Disordered" evidence="7">
    <location>
        <begin position="631"/>
        <end position="655"/>
    </location>
</feature>
<keyword evidence="1" id="KW-0808">Transferase</keyword>
<evidence type="ECO:0000313" key="10">
    <source>
        <dbReference type="Proteomes" id="UP000054776"/>
    </source>
</evidence>
<name>A0A0V1B7P5_TRISP</name>
<dbReference type="InParanoid" id="A0A0V1B7P5"/>
<keyword evidence="3" id="KW-0540">Nuclease</keyword>
<keyword evidence="4" id="KW-0255">Endonuclease</keyword>